<keyword evidence="1 3" id="KW-0808">Transferase</keyword>
<evidence type="ECO:0000256" key="2">
    <source>
        <dbReference type="ARBA" id="ARBA00022695"/>
    </source>
</evidence>
<protein>
    <submittedName>
        <fullName evidence="3">2-C-methyl-D-erythritol 4-phosphate cytidylyltransferase</fullName>
    </submittedName>
</protein>
<dbReference type="PANTHER" id="PTHR32125">
    <property type="entry name" value="2-C-METHYL-D-ERYTHRITOL 4-PHOSPHATE CYTIDYLYLTRANSFERASE, CHLOROPLASTIC"/>
    <property type="match status" value="1"/>
</dbReference>
<keyword evidence="2 3" id="KW-0548">Nucleotidyltransferase</keyword>
<dbReference type="InterPro" id="IPR029044">
    <property type="entry name" value="Nucleotide-diphossugar_trans"/>
</dbReference>
<dbReference type="EMBL" id="FZOW01000003">
    <property type="protein sequence ID" value="SNS57318.1"/>
    <property type="molecule type" value="Genomic_DNA"/>
</dbReference>
<accession>A0A239FL34</accession>
<proteinExistence type="predicted"/>
<dbReference type="Proteomes" id="UP000198327">
    <property type="component" value="Unassembled WGS sequence"/>
</dbReference>
<dbReference type="AlphaFoldDB" id="A0A239FL34"/>
<dbReference type="SUPFAM" id="SSF53448">
    <property type="entry name" value="Nucleotide-diphospho-sugar transferases"/>
    <property type="match status" value="1"/>
</dbReference>
<dbReference type="PANTHER" id="PTHR32125:SF4">
    <property type="entry name" value="2-C-METHYL-D-ERYTHRITOL 4-PHOSPHATE CYTIDYLYLTRANSFERASE, CHLOROPLASTIC"/>
    <property type="match status" value="1"/>
</dbReference>
<dbReference type="InterPro" id="IPR050088">
    <property type="entry name" value="IspD/TarI_cytidylyltransf_bact"/>
</dbReference>
<dbReference type="GO" id="GO:0050518">
    <property type="term" value="F:2-C-methyl-D-erythritol 4-phosphate cytidylyltransferase activity"/>
    <property type="evidence" value="ECO:0007669"/>
    <property type="project" value="TreeGrafter"/>
</dbReference>
<dbReference type="OrthoDB" id="9802561at2"/>
<evidence type="ECO:0000313" key="3">
    <source>
        <dbReference type="EMBL" id="SNS57318.1"/>
    </source>
</evidence>
<organism evidence="3 4">
    <name type="scientific">Rhodococcoides kyotonense</name>
    <dbReference type="NCBI Taxonomy" id="398843"/>
    <lineage>
        <taxon>Bacteria</taxon>
        <taxon>Bacillati</taxon>
        <taxon>Actinomycetota</taxon>
        <taxon>Actinomycetes</taxon>
        <taxon>Mycobacteriales</taxon>
        <taxon>Nocardiaceae</taxon>
        <taxon>Rhodococcoides</taxon>
    </lineage>
</organism>
<dbReference type="Gene3D" id="3.90.550.10">
    <property type="entry name" value="Spore Coat Polysaccharide Biosynthesis Protein SpsA, Chain A"/>
    <property type="match status" value="1"/>
</dbReference>
<sequence length="230" mass="24691">MTNRGGTLLIPLDGQLNESTFTHFAGAAPLGHCLRSMLEGSHTFDAVLVAAAEAHTVDARSVIAAEGLKNVRLVTAEGSGTRADCLRAGMQASSSNSSFTLVHDVSRPLASWTVRDRICDSLAAGSEFVIPTLVMVDSVKSVDQRGTVVRTVDRTRLRSSQFPRGIDSRTLTNALSEHDDTTEFDELAYALDKGLPITTVDGDPDGFEMRGPRDRAFAEAIVSCRLAGRR</sequence>
<dbReference type="InterPro" id="IPR034683">
    <property type="entry name" value="IspD/TarI"/>
</dbReference>
<evidence type="ECO:0000256" key="1">
    <source>
        <dbReference type="ARBA" id="ARBA00022679"/>
    </source>
</evidence>
<reference evidence="4" key="1">
    <citation type="submission" date="2017-06" db="EMBL/GenBank/DDBJ databases">
        <authorList>
            <person name="Varghese N."/>
            <person name="Submissions S."/>
        </authorList>
    </citation>
    <scope>NUCLEOTIDE SEQUENCE [LARGE SCALE GENOMIC DNA]</scope>
    <source>
        <strain evidence="4">JCM 23211</strain>
    </source>
</reference>
<evidence type="ECO:0000313" key="4">
    <source>
        <dbReference type="Proteomes" id="UP000198327"/>
    </source>
</evidence>
<gene>
    <name evidence="3" type="ORF">SAMN05421642_103339</name>
</gene>
<name>A0A239FL34_9NOCA</name>
<keyword evidence="4" id="KW-1185">Reference proteome</keyword>
<dbReference type="RefSeq" id="WP_089244498.1">
    <property type="nucleotide sequence ID" value="NZ_FZOW01000003.1"/>
</dbReference>
<dbReference type="Pfam" id="PF01128">
    <property type="entry name" value="IspD"/>
    <property type="match status" value="1"/>
</dbReference>